<sequence length="300" mass="33058">MSPLVWLVTGCSSGFGRVFVEQILARGDRVIATARRAESIEDLSSAGAAVLQLDVTSDQDNLNQTMAKAIAMYGHIDVLVNNAAYVAVGAWENVPDEDFRANFDTNVFGVFKVTKALLPHFRQRRSGTTVFISSRSGWYGDPLVGPYSGTKFALEGQIPRKFLECSRLTFAGLVESLWRETEPLGLRTLLIEPGRFRTLLLSSSNLKVAQSSIPEYIGRSEDLRKMLATEDRAQPGDVQKGVSIILDLVRAEGVAAGTKIPFRLPLGTDCYETIKEKCEETLRLLDEWKGVINSTNYASC</sequence>
<evidence type="ECO:0000313" key="4">
    <source>
        <dbReference type="Proteomes" id="UP000036893"/>
    </source>
</evidence>
<dbReference type="AlphaFoldDB" id="A0A8E0R274"/>
<dbReference type="GeneID" id="66997599"/>
<dbReference type="InterPro" id="IPR002347">
    <property type="entry name" value="SDR_fam"/>
</dbReference>
<protein>
    <recommendedName>
        <fullName evidence="5">Oxidoreductase YusZ</fullName>
    </recommendedName>
</protein>
<evidence type="ECO:0000313" key="3">
    <source>
        <dbReference type="EMBL" id="GIC93634.1"/>
    </source>
</evidence>
<evidence type="ECO:0000256" key="1">
    <source>
        <dbReference type="ARBA" id="ARBA00006484"/>
    </source>
</evidence>
<dbReference type="Gene3D" id="3.40.50.720">
    <property type="entry name" value="NAD(P)-binding Rossmann-like Domain"/>
    <property type="match status" value="1"/>
</dbReference>
<evidence type="ECO:0000256" key="2">
    <source>
        <dbReference type="ARBA" id="ARBA00023002"/>
    </source>
</evidence>
<evidence type="ECO:0008006" key="5">
    <source>
        <dbReference type="Google" id="ProtNLM"/>
    </source>
</evidence>
<proteinExistence type="inferred from homology"/>
<dbReference type="PANTHER" id="PTHR43976">
    <property type="entry name" value="SHORT CHAIN DEHYDROGENASE"/>
    <property type="match status" value="1"/>
</dbReference>
<dbReference type="CDD" id="cd05374">
    <property type="entry name" value="17beta-HSD-like_SDR_c"/>
    <property type="match status" value="1"/>
</dbReference>
<organism evidence="3 4">
    <name type="scientific">Aspergillus udagawae</name>
    <dbReference type="NCBI Taxonomy" id="91492"/>
    <lineage>
        <taxon>Eukaryota</taxon>
        <taxon>Fungi</taxon>
        <taxon>Dikarya</taxon>
        <taxon>Ascomycota</taxon>
        <taxon>Pezizomycotina</taxon>
        <taxon>Eurotiomycetes</taxon>
        <taxon>Eurotiomycetidae</taxon>
        <taxon>Eurotiales</taxon>
        <taxon>Aspergillaceae</taxon>
        <taxon>Aspergillus</taxon>
        <taxon>Aspergillus subgen. Fumigati</taxon>
    </lineage>
</organism>
<comment type="caution">
    <text evidence="3">The sequence shown here is derived from an EMBL/GenBank/DDBJ whole genome shotgun (WGS) entry which is preliminary data.</text>
</comment>
<dbReference type="PRINTS" id="PR00081">
    <property type="entry name" value="GDHRDH"/>
</dbReference>
<dbReference type="Pfam" id="PF00106">
    <property type="entry name" value="adh_short"/>
    <property type="match status" value="1"/>
</dbReference>
<dbReference type="Proteomes" id="UP000036893">
    <property type="component" value="Unassembled WGS sequence"/>
</dbReference>
<comment type="similarity">
    <text evidence="1">Belongs to the short-chain dehydrogenases/reductases (SDR) family.</text>
</comment>
<reference evidence="3" key="1">
    <citation type="journal article" date="2015" name="Genome Announc.">
        <title>Draft Genome Sequence of the Pathogenic Filamentous Fungus Aspergillus udagawae Strain IFM 46973T.</title>
        <authorList>
            <person name="Kusuya Y."/>
            <person name="Takahashi-Nakaguchi A."/>
            <person name="Takahashi H."/>
            <person name="Yaguchi T."/>
        </authorList>
    </citation>
    <scope>NUCLEOTIDE SEQUENCE</scope>
    <source>
        <strain evidence="3">IFM 46973</strain>
    </source>
</reference>
<keyword evidence="2" id="KW-0560">Oxidoreductase</keyword>
<gene>
    <name evidence="3" type="ORF">Aud_010122</name>
</gene>
<accession>A0A8E0R274</accession>
<name>A0A8E0R274_9EURO</name>
<dbReference type="InterPro" id="IPR036291">
    <property type="entry name" value="NAD(P)-bd_dom_sf"/>
</dbReference>
<dbReference type="PANTHER" id="PTHR43976:SF16">
    <property type="entry name" value="SHORT-CHAIN DEHYDROGENASE_REDUCTASE FAMILY PROTEIN"/>
    <property type="match status" value="1"/>
</dbReference>
<dbReference type="RefSeq" id="XP_043150900.1">
    <property type="nucleotide sequence ID" value="XM_043294965.1"/>
</dbReference>
<reference evidence="3" key="2">
    <citation type="submission" date="2021-01" db="EMBL/GenBank/DDBJ databases">
        <title>Pan-genome distribution and transcriptional activeness of fungal secondary metabolism genes in Aspergillus section Fumigati.</title>
        <authorList>
            <person name="Takahashi H."/>
            <person name="Umemura M."/>
            <person name="Ninomiya A."/>
            <person name="Kusuya Y."/>
            <person name="Urayama S."/>
            <person name="Shimizu M."/>
            <person name="Watanabe A."/>
            <person name="Kamei K."/>
            <person name="Yaguchi T."/>
            <person name="Hagiwara D."/>
        </authorList>
    </citation>
    <scope>NUCLEOTIDE SEQUENCE</scope>
    <source>
        <strain evidence="3">IFM 46973</strain>
    </source>
</reference>
<dbReference type="SUPFAM" id="SSF51735">
    <property type="entry name" value="NAD(P)-binding Rossmann-fold domains"/>
    <property type="match status" value="1"/>
</dbReference>
<dbReference type="GO" id="GO:0016491">
    <property type="term" value="F:oxidoreductase activity"/>
    <property type="evidence" value="ECO:0007669"/>
    <property type="project" value="UniProtKB-KW"/>
</dbReference>
<dbReference type="EMBL" id="BBXM02000008">
    <property type="protein sequence ID" value="GIC93634.1"/>
    <property type="molecule type" value="Genomic_DNA"/>
</dbReference>
<dbReference type="InterPro" id="IPR051911">
    <property type="entry name" value="SDR_oxidoreductase"/>
</dbReference>